<dbReference type="Proteomes" id="UP000033699">
    <property type="component" value="Unassembled WGS sequence"/>
</dbReference>
<evidence type="ECO:0000256" key="3">
    <source>
        <dbReference type="ARBA" id="ARBA00022695"/>
    </source>
</evidence>
<keyword evidence="4 9" id="KW-0235">DNA replication</keyword>
<keyword evidence="6 9" id="KW-0239">DNA-directed DNA polymerase</keyword>
<organism evidence="12 13">
    <name type="scientific">Streptomyces rubellomurinus (strain ATCC 31215)</name>
    <dbReference type="NCBI Taxonomy" id="359131"/>
    <lineage>
        <taxon>Bacteria</taxon>
        <taxon>Bacillati</taxon>
        <taxon>Actinomycetota</taxon>
        <taxon>Actinomycetes</taxon>
        <taxon>Kitasatosporales</taxon>
        <taxon>Streptomycetaceae</taxon>
        <taxon>Streptomyces</taxon>
    </lineage>
</organism>
<dbReference type="AlphaFoldDB" id="A0A0F2T7N9"/>
<evidence type="ECO:0000256" key="7">
    <source>
        <dbReference type="ARBA" id="ARBA00023204"/>
    </source>
</evidence>
<dbReference type="Gene3D" id="1.10.150.870">
    <property type="match status" value="1"/>
</dbReference>
<dbReference type="InterPro" id="IPR016195">
    <property type="entry name" value="Pol/histidinol_Pase-like"/>
</dbReference>
<dbReference type="EMBL" id="JZKH01000075">
    <property type="protein sequence ID" value="KJS59223.1"/>
    <property type="molecule type" value="Genomic_DNA"/>
</dbReference>
<dbReference type="InterPro" id="IPR004805">
    <property type="entry name" value="DnaE2/DnaE/PolC"/>
</dbReference>
<evidence type="ECO:0000256" key="2">
    <source>
        <dbReference type="ARBA" id="ARBA00022679"/>
    </source>
</evidence>
<dbReference type="CDD" id="cd07431">
    <property type="entry name" value="PHP_PolIIIA"/>
    <property type="match status" value="1"/>
</dbReference>
<protein>
    <recommendedName>
        <fullName evidence="9">Error-prone DNA polymerase</fullName>
        <ecNumber evidence="9">2.7.7.7</ecNumber>
    </recommendedName>
</protein>
<sequence length="1105" mass="118628">MGFTSHPTLPWSELHRRLTGAAPDRTVVPLRRPAEEPSTQEPPTQEPPAATTGGTAEPWAELHVHSAFSFLDGASDPEDLVAEAARLGVETLAITDHDGLYGAVRLAEAARGTGVATAFGAELTISHQSGTESGTESRPGSRRENGPGSRPETGTEHLLVLARDPAGYRRLSAAIAAAQMAGGAKGRPAYDLAELAGAHGGHWAVLTGCRLGRVPAALPDRAEAERRLRTLTEAFGRENVHVELIDQWLPGDDRRNDALAALAGELRLPVVASTNAHHAGPAQGRLAQSLAALHERRTLQEAAGWTRASGTAHLRSGREMATRLSRFPGVQRATAELGRACAFDFAKLDPELPGYPVPEGETEISHLRALAAAGGPARFGPGNAAARRQLAKELDVVEDLRLAGYFLIVHDIVDFCRREGIWCQGRGSAANSALCYALGITAVDPIHYKLLFERFLSTARDGPPDIDLDIENRRREEVIQYVYRRYGRAHAAQVANVITYRPRLAIRDAARVLGYPQGQVDAFSRQTDFRSAPGADAVIPADVLSLATQLHGLPRHLGIHSGGMVLTREPIGEICPTEWARMPGRSVLQWDKESTAGAGLVKIDLLGLGMLAALHDACDLIAEHHGLHYDLAGIPDDDPGVYAMLRRADTVGVFQVESRAQMATLPRLKPDHFYDLVVEVALIRPGPIQGGSVHPYLRRRAGVEPSGCPHPLMENALGKTLGVPLFQEQMMQLAIDCAGFTPAEADRLRQAMGAKRSHERVARLRERLLTGMAERGIPPEVAQDVYGKIEAFSNYGFPESHAISFAYLVYASAWLKHHFPAAFTCALLANQPMGFYSPLSLVADVRRHGVRVRGVDVNASRPRPTLEPYRGPTPKPPLTAGRPQPAIRLGLETVRGIGTPQAEAIAAGQPYADLEDFARRTGLPAPALEALATAGAFDCFGLTRRQALWSAGAFAGISAALIPGTTPGVDAPDLPGMSPVEETIADLWATGTSATSHPLQHLRAHLERGGALPADRLPDVPPGTAVVVGGLVTHRQRPPTAGGVLFLSLEDETGLINVICNRPVWESQRRTALDRAGLLVHGLIERDRGATNLIATRLTPLRIGL</sequence>
<name>A0A0F2T7N9_STRR3</name>
<keyword evidence="1 9" id="KW-0963">Cytoplasm</keyword>
<evidence type="ECO:0000256" key="8">
    <source>
        <dbReference type="ARBA" id="ARBA00049244"/>
    </source>
</evidence>
<evidence type="ECO:0000313" key="13">
    <source>
        <dbReference type="Proteomes" id="UP000033699"/>
    </source>
</evidence>
<evidence type="ECO:0000259" key="11">
    <source>
        <dbReference type="SMART" id="SM00481"/>
    </source>
</evidence>
<dbReference type="CDD" id="cd04485">
    <property type="entry name" value="DnaE_OBF"/>
    <property type="match status" value="1"/>
</dbReference>
<feature type="region of interest" description="Disordered" evidence="10">
    <location>
        <begin position="123"/>
        <end position="156"/>
    </location>
</feature>
<comment type="similarity">
    <text evidence="9">Belongs to the DNA polymerase type-C family. DnaE2 subfamily.</text>
</comment>
<accession>A0A0F2T7N9</accession>
<comment type="function">
    <text evidence="9">DNA polymerase involved in damage-induced mutagenesis and translesion synthesis (TLS). It is not the major replicative DNA polymerase.</text>
</comment>
<evidence type="ECO:0000256" key="4">
    <source>
        <dbReference type="ARBA" id="ARBA00022705"/>
    </source>
</evidence>
<keyword evidence="13" id="KW-1185">Reference proteome</keyword>
<dbReference type="InterPro" id="IPR011708">
    <property type="entry name" value="DNA_pol3_alpha_NTPase_dom"/>
</dbReference>
<evidence type="ECO:0000313" key="12">
    <source>
        <dbReference type="EMBL" id="KJS59223.1"/>
    </source>
</evidence>
<gene>
    <name evidence="9" type="primary">dnaE2</name>
    <name evidence="12" type="ORF">VM95_28350</name>
</gene>
<proteinExistence type="inferred from homology"/>
<evidence type="ECO:0000256" key="6">
    <source>
        <dbReference type="ARBA" id="ARBA00022932"/>
    </source>
</evidence>
<dbReference type="SUPFAM" id="SSF89550">
    <property type="entry name" value="PHP domain-like"/>
    <property type="match status" value="1"/>
</dbReference>
<dbReference type="EC" id="2.7.7.7" evidence="9"/>
<dbReference type="HAMAP" id="MF_01902">
    <property type="entry name" value="DNApol_error_prone"/>
    <property type="match status" value="1"/>
</dbReference>
<comment type="subcellular location">
    <subcellularLocation>
        <location evidence="9">Cytoplasm</location>
    </subcellularLocation>
</comment>
<dbReference type="Pfam" id="PF07733">
    <property type="entry name" value="DNA_pol3_alpha"/>
    <property type="match status" value="1"/>
</dbReference>
<dbReference type="InterPro" id="IPR023073">
    <property type="entry name" value="DnaE2"/>
</dbReference>
<dbReference type="PANTHER" id="PTHR32294">
    <property type="entry name" value="DNA POLYMERASE III SUBUNIT ALPHA"/>
    <property type="match status" value="1"/>
</dbReference>
<dbReference type="Pfam" id="PF17657">
    <property type="entry name" value="DNA_pol3_finger"/>
    <property type="match status" value="1"/>
</dbReference>
<feature type="compositionally biased region" description="Low complexity" evidence="10">
    <location>
        <begin position="36"/>
        <end position="55"/>
    </location>
</feature>
<dbReference type="SMART" id="SM00481">
    <property type="entry name" value="POLIIIAc"/>
    <property type="match status" value="1"/>
</dbReference>
<comment type="caution">
    <text evidence="12">The sequence shown here is derived from an EMBL/GenBank/DDBJ whole genome shotgun (WGS) entry which is preliminary data.</text>
</comment>
<comment type="catalytic activity">
    <reaction evidence="8 9">
        <text>DNA(n) + a 2'-deoxyribonucleoside 5'-triphosphate = DNA(n+1) + diphosphate</text>
        <dbReference type="Rhea" id="RHEA:22508"/>
        <dbReference type="Rhea" id="RHEA-COMP:17339"/>
        <dbReference type="Rhea" id="RHEA-COMP:17340"/>
        <dbReference type="ChEBI" id="CHEBI:33019"/>
        <dbReference type="ChEBI" id="CHEBI:61560"/>
        <dbReference type="ChEBI" id="CHEBI:173112"/>
        <dbReference type="EC" id="2.7.7.7"/>
    </reaction>
</comment>
<dbReference type="Pfam" id="PF14579">
    <property type="entry name" value="HHH_6"/>
    <property type="match status" value="1"/>
</dbReference>
<feature type="compositionally biased region" description="Polar residues" evidence="10">
    <location>
        <begin position="125"/>
        <end position="138"/>
    </location>
</feature>
<dbReference type="NCBIfam" id="TIGR00594">
    <property type="entry name" value="polc"/>
    <property type="match status" value="1"/>
</dbReference>
<feature type="region of interest" description="Disordered" evidence="10">
    <location>
        <begin position="861"/>
        <end position="884"/>
    </location>
</feature>
<evidence type="ECO:0000256" key="1">
    <source>
        <dbReference type="ARBA" id="ARBA00022490"/>
    </source>
</evidence>
<keyword evidence="2 9" id="KW-0808">Transferase</keyword>
<dbReference type="PATRIC" id="fig|359131.3.peg.7032"/>
<dbReference type="GO" id="GO:0006281">
    <property type="term" value="P:DNA repair"/>
    <property type="evidence" value="ECO:0007669"/>
    <property type="project" value="UniProtKB-UniRule"/>
</dbReference>
<dbReference type="Pfam" id="PF02811">
    <property type="entry name" value="PHP"/>
    <property type="match status" value="1"/>
</dbReference>
<dbReference type="OrthoDB" id="9803237at2"/>
<evidence type="ECO:0000256" key="5">
    <source>
        <dbReference type="ARBA" id="ARBA00022763"/>
    </source>
</evidence>
<evidence type="ECO:0000256" key="10">
    <source>
        <dbReference type="SAM" id="MobiDB-lite"/>
    </source>
</evidence>
<dbReference type="GO" id="GO:0006260">
    <property type="term" value="P:DNA replication"/>
    <property type="evidence" value="ECO:0007669"/>
    <property type="project" value="UniProtKB-KW"/>
</dbReference>
<dbReference type="InterPro" id="IPR029460">
    <property type="entry name" value="DNAPol_HHH"/>
</dbReference>
<dbReference type="RefSeq" id="WP_045701941.1">
    <property type="nucleotide sequence ID" value="NZ_JZKH01000075.1"/>
</dbReference>
<feature type="domain" description="Polymerase/histidinol phosphatase N-terminal" evidence="11">
    <location>
        <begin position="60"/>
        <end position="127"/>
    </location>
</feature>
<keyword evidence="5 9" id="KW-0227">DNA damage</keyword>
<feature type="region of interest" description="Disordered" evidence="10">
    <location>
        <begin position="1"/>
        <end position="55"/>
    </location>
</feature>
<dbReference type="PANTHER" id="PTHR32294:SF4">
    <property type="entry name" value="ERROR-PRONE DNA POLYMERASE"/>
    <property type="match status" value="1"/>
</dbReference>
<dbReference type="InterPro" id="IPR004013">
    <property type="entry name" value="PHP_dom"/>
</dbReference>
<keyword evidence="7 9" id="KW-0234">DNA repair</keyword>
<dbReference type="InterPro" id="IPR003141">
    <property type="entry name" value="Pol/His_phosphatase_N"/>
</dbReference>
<dbReference type="GO" id="GO:0005737">
    <property type="term" value="C:cytoplasm"/>
    <property type="evidence" value="ECO:0007669"/>
    <property type="project" value="UniProtKB-SubCell"/>
</dbReference>
<dbReference type="GO" id="GO:0008408">
    <property type="term" value="F:3'-5' exonuclease activity"/>
    <property type="evidence" value="ECO:0007669"/>
    <property type="project" value="InterPro"/>
</dbReference>
<keyword evidence="3 9" id="KW-0548">Nucleotidyltransferase</keyword>
<reference evidence="12 13" key="1">
    <citation type="submission" date="2015-02" db="EMBL/GenBank/DDBJ databases">
        <authorList>
            <person name="Ju K.-S."/>
            <person name="Doroghazi J.R."/>
            <person name="Metcalf W."/>
        </authorList>
    </citation>
    <scope>NUCLEOTIDE SEQUENCE [LARGE SCALE GENOMIC DNA]</scope>
    <source>
        <strain evidence="12 13">ATCC 31215</strain>
    </source>
</reference>
<dbReference type="InterPro" id="IPR040982">
    <property type="entry name" value="DNA_pol3_finger"/>
</dbReference>
<dbReference type="GO" id="GO:0003887">
    <property type="term" value="F:DNA-directed DNA polymerase activity"/>
    <property type="evidence" value="ECO:0007669"/>
    <property type="project" value="UniProtKB-UniRule"/>
</dbReference>
<evidence type="ECO:0000256" key="9">
    <source>
        <dbReference type="HAMAP-Rule" id="MF_01902"/>
    </source>
</evidence>
<dbReference type="NCBIfam" id="NF004225">
    <property type="entry name" value="PRK05672.1"/>
    <property type="match status" value="1"/>
</dbReference>
<dbReference type="Gene3D" id="3.20.20.140">
    <property type="entry name" value="Metal-dependent hydrolases"/>
    <property type="match status" value="1"/>
</dbReference>